<evidence type="ECO:0000256" key="5">
    <source>
        <dbReference type="ARBA" id="ARBA00022553"/>
    </source>
</evidence>
<dbReference type="EMBL" id="WXWW01000023">
    <property type="protein sequence ID" value="NAW63826.1"/>
    <property type="molecule type" value="Genomic_DNA"/>
</dbReference>
<dbReference type="InterPro" id="IPR036097">
    <property type="entry name" value="HisK_dim/P_sf"/>
</dbReference>
<dbReference type="PANTHER" id="PTHR45528">
    <property type="entry name" value="SENSOR HISTIDINE KINASE CPXA"/>
    <property type="match status" value="1"/>
</dbReference>
<comment type="subcellular location">
    <subcellularLocation>
        <location evidence="2">Cell membrane</location>
        <topology evidence="2">Multi-pass membrane protein</topology>
    </subcellularLocation>
</comment>
<dbReference type="SMART" id="SM00388">
    <property type="entry name" value="HisKA"/>
    <property type="match status" value="1"/>
</dbReference>
<evidence type="ECO:0000256" key="9">
    <source>
        <dbReference type="ARBA" id="ARBA00022777"/>
    </source>
</evidence>
<dbReference type="AlphaFoldDB" id="A0A7X5ARY3"/>
<dbReference type="OrthoDB" id="9121563at2"/>
<evidence type="ECO:0000313" key="17">
    <source>
        <dbReference type="Proteomes" id="UP000465712"/>
    </source>
</evidence>
<keyword evidence="6" id="KW-0808">Transferase</keyword>
<evidence type="ECO:0000313" key="16">
    <source>
        <dbReference type="EMBL" id="NAW63826.1"/>
    </source>
</evidence>
<dbReference type="InterPro" id="IPR050398">
    <property type="entry name" value="HssS/ArlS-like"/>
</dbReference>
<evidence type="ECO:0000256" key="8">
    <source>
        <dbReference type="ARBA" id="ARBA00022741"/>
    </source>
</evidence>
<dbReference type="GO" id="GO:0000155">
    <property type="term" value="F:phosphorelay sensor kinase activity"/>
    <property type="evidence" value="ECO:0007669"/>
    <property type="project" value="InterPro"/>
</dbReference>
<keyword evidence="5" id="KW-0597">Phosphoprotein</keyword>
<dbReference type="GO" id="GO:0005524">
    <property type="term" value="F:ATP binding"/>
    <property type="evidence" value="ECO:0007669"/>
    <property type="project" value="UniProtKB-KW"/>
</dbReference>
<evidence type="ECO:0000256" key="1">
    <source>
        <dbReference type="ARBA" id="ARBA00000085"/>
    </source>
</evidence>
<feature type="domain" description="Histidine kinase" evidence="15">
    <location>
        <begin position="228"/>
        <end position="405"/>
    </location>
</feature>
<dbReference type="InterPro" id="IPR005467">
    <property type="entry name" value="His_kinase_dom"/>
</dbReference>
<dbReference type="Pfam" id="PF00512">
    <property type="entry name" value="HisKA"/>
    <property type="match status" value="1"/>
</dbReference>
<evidence type="ECO:0000256" key="4">
    <source>
        <dbReference type="ARBA" id="ARBA00022475"/>
    </source>
</evidence>
<evidence type="ECO:0000256" key="11">
    <source>
        <dbReference type="ARBA" id="ARBA00022989"/>
    </source>
</evidence>
<keyword evidence="13 14" id="KW-0472">Membrane</keyword>
<dbReference type="PANTHER" id="PTHR45528:SF1">
    <property type="entry name" value="SENSOR HISTIDINE KINASE CPXA"/>
    <property type="match status" value="1"/>
</dbReference>
<dbReference type="CDD" id="cd00082">
    <property type="entry name" value="HisKA"/>
    <property type="match status" value="1"/>
</dbReference>
<keyword evidence="9 16" id="KW-0418">Kinase</keyword>
<evidence type="ECO:0000256" key="10">
    <source>
        <dbReference type="ARBA" id="ARBA00022840"/>
    </source>
</evidence>
<keyword evidence="12" id="KW-0902">Two-component regulatory system</keyword>
<evidence type="ECO:0000256" key="2">
    <source>
        <dbReference type="ARBA" id="ARBA00004651"/>
    </source>
</evidence>
<keyword evidence="4" id="KW-1003">Cell membrane</keyword>
<comment type="caution">
    <text evidence="16">The sequence shown here is derived from an EMBL/GenBank/DDBJ whole genome shotgun (WGS) entry which is preliminary data.</text>
</comment>
<protein>
    <recommendedName>
        <fullName evidence="3">histidine kinase</fullName>
        <ecNumber evidence="3">2.7.13.3</ecNumber>
    </recommendedName>
</protein>
<dbReference type="RefSeq" id="WP_027253372.1">
    <property type="nucleotide sequence ID" value="NZ_WXWU01000072.1"/>
</dbReference>
<dbReference type="SUPFAM" id="SSF47384">
    <property type="entry name" value="Homodimeric domain of signal transducing histidine kinase"/>
    <property type="match status" value="1"/>
</dbReference>
<dbReference type="EC" id="2.7.13.3" evidence="3"/>
<dbReference type="InterPro" id="IPR036890">
    <property type="entry name" value="HATPase_C_sf"/>
</dbReference>
<dbReference type="SUPFAM" id="SSF55874">
    <property type="entry name" value="ATPase domain of HSP90 chaperone/DNA topoisomerase II/histidine kinase"/>
    <property type="match status" value="1"/>
</dbReference>
<dbReference type="GO" id="GO:0005886">
    <property type="term" value="C:plasma membrane"/>
    <property type="evidence" value="ECO:0007669"/>
    <property type="project" value="UniProtKB-SubCell"/>
</dbReference>
<evidence type="ECO:0000256" key="13">
    <source>
        <dbReference type="ARBA" id="ARBA00023136"/>
    </source>
</evidence>
<sequence length="420" mass="47523">MAKVTDSEAERVYPSIFHRLRISFLLLTLAMFGLFGSVIFIAEEQLEIISLHHWLDTEANQYAREYLTTGDDTPLPNPEEFASYWSEEGLPHWLVPYNKPGFYEHLLGTEDKHFTVIEHPSGRGLFYLVFQDDADDYLDEYENNLHSITLLLGMAVTLAIAAYGVYLSRTLSQPLIAIQKKIARMPPGEPVFDLDTAFSETRAIEQSLRDSKLNIAKFFQREQEFSRFASHELRTPIMVIKGSADILERIPAQPRIAQKAINRLQQASQEMTLLTETFLLLGREQIDDSFFSPCHIAAILQQQLDDLSPLFARQNTCYALSLNNTATVQAPQSFVSIIISNLIKNAFSYSIGNIDIALNGMQLSIANRHGGHDTENAGYGCGLVIVSRICERMGWDYQAEDDGEVFTTHLTFNDRRQAQA</sequence>
<evidence type="ECO:0000256" key="7">
    <source>
        <dbReference type="ARBA" id="ARBA00022692"/>
    </source>
</evidence>
<feature type="transmembrane region" description="Helical" evidence="14">
    <location>
        <begin position="145"/>
        <end position="166"/>
    </location>
</feature>
<keyword evidence="10" id="KW-0067">ATP-binding</keyword>
<comment type="catalytic activity">
    <reaction evidence="1">
        <text>ATP + protein L-histidine = ADP + protein N-phospho-L-histidine.</text>
        <dbReference type="EC" id="2.7.13.3"/>
    </reaction>
</comment>
<accession>A0A7X5ARY3</accession>
<evidence type="ECO:0000256" key="14">
    <source>
        <dbReference type="SAM" id="Phobius"/>
    </source>
</evidence>
<keyword evidence="11 14" id="KW-1133">Transmembrane helix</keyword>
<evidence type="ECO:0000256" key="6">
    <source>
        <dbReference type="ARBA" id="ARBA00022679"/>
    </source>
</evidence>
<gene>
    <name evidence="16" type="ORF">CAG72_01235</name>
</gene>
<evidence type="ECO:0000256" key="3">
    <source>
        <dbReference type="ARBA" id="ARBA00012438"/>
    </source>
</evidence>
<feature type="transmembrane region" description="Helical" evidence="14">
    <location>
        <begin position="20"/>
        <end position="42"/>
    </location>
</feature>
<evidence type="ECO:0000259" key="15">
    <source>
        <dbReference type="PROSITE" id="PS50109"/>
    </source>
</evidence>
<dbReference type="PROSITE" id="PS50109">
    <property type="entry name" value="HIS_KIN"/>
    <property type="match status" value="1"/>
</dbReference>
<reference evidence="16 17" key="1">
    <citation type="submission" date="2017-05" db="EMBL/GenBank/DDBJ databases">
        <title>High clonality and local adaptation shapes Vibrionaceae linages within an endangered oasis.</title>
        <authorList>
            <person name="Vazquez-Rosas-Landa M."/>
        </authorList>
    </citation>
    <scope>NUCLEOTIDE SEQUENCE [LARGE SCALE GENOMIC DNA]</scope>
    <source>
        <strain evidence="16 17">P46_P4S1P180</strain>
    </source>
</reference>
<dbReference type="Gene3D" id="3.30.565.10">
    <property type="entry name" value="Histidine kinase-like ATPase, C-terminal domain"/>
    <property type="match status" value="1"/>
</dbReference>
<dbReference type="Proteomes" id="UP000465712">
    <property type="component" value="Unassembled WGS sequence"/>
</dbReference>
<proteinExistence type="predicted"/>
<dbReference type="Gene3D" id="1.10.287.130">
    <property type="match status" value="1"/>
</dbReference>
<keyword evidence="8" id="KW-0547">Nucleotide-binding</keyword>
<organism evidence="16 17">
    <name type="scientific">Photobacterium halotolerans</name>
    <dbReference type="NCBI Taxonomy" id="265726"/>
    <lineage>
        <taxon>Bacteria</taxon>
        <taxon>Pseudomonadati</taxon>
        <taxon>Pseudomonadota</taxon>
        <taxon>Gammaproteobacteria</taxon>
        <taxon>Vibrionales</taxon>
        <taxon>Vibrionaceae</taxon>
        <taxon>Photobacterium</taxon>
    </lineage>
</organism>
<keyword evidence="7 14" id="KW-0812">Transmembrane</keyword>
<name>A0A7X5ARY3_9GAMM</name>
<dbReference type="InterPro" id="IPR003661">
    <property type="entry name" value="HisK_dim/P_dom"/>
</dbReference>
<evidence type="ECO:0000256" key="12">
    <source>
        <dbReference type="ARBA" id="ARBA00023012"/>
    </source>
</evidence>